<evidence type="ECO:0000313" key="2">
    <source>
        <dbReference type="EMBL" id="SDD09278.1"/>
    </source>
</evidence>
<name>A0A1G6RXH9_9ACTN</name>
<proteinExistence type="predicted"/>
<accession>A0A1G6RXH9</accession>
<evidence type="ECO:0000256" key="1">
    <source>
        <dbReference type="SAM" id="Phobius"/>
    </source>
</evidence>
<dbReference type="Proteomes" id="UP000198546">
    <property type="component" value="Chromosome i"/>
</dbReference>
<dbReference type="OrthoDB" id="3637814at2"/>
<gene>
    <name evidence="2" type="ORF">SAMN04489747_0148</name>
</gene>
<dbReference type="RefSeq" id="WP_157676900.1">
    <property type="nucleotide sequence ID" value="NZ_LT629688.1"/>
</dbReference>
<feature type="transmembrane region" description="Helical" evidence="1">
    <location>
        <begin position="12"/>
        <end position="35"/>
    </location>
</feature>
<keyword evidence="1" id="KW-1133">Transmembrane helix</keyword>
<evidence type="ECO:0000313" key="3">
    <source>
        <dbReference type="Proteomes" id="UP000198546"/>
    </source>
</evidence>
<feature type="transmembrane region" description="Helical" evidence="1">
    <location>
        <begin position="292"/>
        <end position="314"/>
    </location>
</feature>
<feature type="transmembrane region" description="Helical" evidence="1">
    <location>
        <begin position="47"/>
        <end position="69"/>
    </location>
</feature>
<sequence>MLAALLPGVRELRTPLAAGVLYLFALWLLFRWIALPAVPYDLIADVLMWRAIFQPALVLSALGFAAYLIGSLLTVEGYRVFPSIAKRQVDFEFLKEDDYAAHKPYFSIDDIDVRALWSWRRNNWRETKKGFRRKTKKLIRFIGKMTIGALRPFRGWEQRHEYLVTLLRLLTRGRLSPGDRLYWWTADQMSKSINAGVTIDVINEERYLNDEFRANLNMGLDHRYDREEKAEDRLRTIEIAKQHFLVQTMVQAIGDEFGVLVVRTQLRFPDIYNEYGRLRAEAKLRLSLSPPLALVVALLTFSYSPVVLLILIMVPPLLVSALRRQADADWLIWQVFFANEIESPSLQEFKGIPVAGLTPPKDPFYAAHI</sequence>
<reference evidence="2 3" key="1">
    <citation type="submission" date="2016-10" db="EMBL/GenBank/DDBJ databases">
        <authorList>
            <person name="de Groot N.N."/>
        </authorList>
    </citation>
    <scope>NUCLEOTIDE SEQUENCE [LARGE SCALE GENOMIC DNA]</scope>
    <source>
        <strain evidence="2 3">MON 2.2</strain>
    </source>
</reference>
<keyword evidence="1" id="KW-0472">Membrane</keyword>
<protein>
    <submittedName>
        <fullName evidence="2">Uncharacterized protein</fullName>
    </submittedName>
</protein>
<keyword evidence="3" id="KW-1185">Reference proteome</keyword>
<keyword evidence="1" id="KW-0812">Transmembrane</keyword>
<dbReference type="EMBL" id="LT629688">
    <property type="protein sequence ID" value="SDD09278.1"/>
    <property type="molecule type" value="Genomic_DNA"/>
</dbReference>
<dbReference type="AlphaFoldDB" id="A0A1G6RXH9"/>
<organism evidence="2 3">
    <name type="scientific">Auraticoccus monumenti</name>
    <dbReference type="NCBI Taxonomy" id="675864"/>
    <lineage>
        <taxon>Bacteria</taxon>
        <taxon>Bacillati</taxon>
        <taxon>Actinomycetota</taxon>
        <taxon>Actinomycetes</taxon>
        <taxon>Propionibacteriales</taxon>
        <taxon>Propionibacteriaceae</taxon>
        <taxon>Auraticoccus</taxon>
    </lineage>
</organism>